<keyword evidence="2" id="KW-1185">Reference proteome</keyword>
<protein>
    <submittedName>
        <fullName evidence="1">Uncharacterized protein</fullName>
    </submittedName>
</protein>
<proteinExistence type="predicted"/>
<dbReference type="RefSeq" id="WP_168141074.1">
    <property type="nucleotide sequence ID" value="NZ_CP038799.1"/>
</dbReference>
<dbReference type="AlphaFoldDB" id="A0A6H0RZH7"/>
<dbReference type="KEGG" id="mfre:EXE63_05155"/>
<sequence length="78" mass="8059">MVLMFMVRIIDVVVRAVRLMASGSAAGIALLVLVVLLFAAGAFSAVSLGAWLLATMQNDHGWMDAVLPCALGGTCPAL</sequence>
<reference evidence="1 2" key="1">
    <citation type="submission" date="2019-04" db="EMBL/GenBank/DDBJ databases">
        <title>Draft, Whole-Genome Sequence of the Anthracene-degrading Mycobacterium frederiksbergense LB501T, Isolated from a Polycyclic Aromatic Hydrocarbon (PAH)-Contaminated Soil.</title>
        <authorList>
            <person name="Augelletti F."/>
        </authorList>
    </citation>
    <scope>NUCLEOTIDE SEQUENCE [LARGE SCALE GENOMIC DNA]</scope>
    <source>
        <strain evidence="1 2">LB 501T</strain>
    </source>
</reference>
<evidence type="ECO:0000313" key="1">
    <source>
        <dbReference type="EMBL" id="QIV80350.1"/>
    </source>
</evidence>
<evidence type="ECO:0000313" key="2">
    <source>
        <dbReference type="Proteomes" id="UP000501849"/>
    </source>
</evidence>
<dbReference type="Proteomes" id="UP000501849">
    <property type="component" value="Chromosome"/>
</dbReference>
<accession>A0A6H0RZH7</accession>
<gene>
    <name evidence="1" type="ORF">EXE63_05155</name>
</gene>
<dbReference type="EMBL" id="CP038799">
    <property type="protein sequence ID" value="QIV80350.1"/>
    <property type="molecule type" value="Genomic_DNA"/>
</dbReference>
<organism evidence="1 2">
    <name type="scientific">Mycolicibacterium frederiksbergense</name>
    <dbReference type="NCBI Taxonomy" id="117567"/>
    <lineage>
        <taxon>Bacteria</taxon>
        <taxon>Bacillati</taxon>
        <taxon>Actinomycetota</taxon>
        <taxon>Actinomycetes</taxon>
        <taxon>Mycobacteriales</taxon>
        <taxon>Mycobacteriaceae</taxon>
        <taxon>Mycolicibacterium</taxon>
    </lineage>
</organism>
<name>A0A6H0RZH7_9MYCO</name>